<keyword evidence="3 10" id="KW-0479">Metal-binding</keyword>
<evidence type="ECO:0000256" key="3">
    <source>
        <dbReference type="ARBA" id="ARBA00022723"/>
    </source>
</evidence>
<dbReference type="CDD" id="cd01854">
    <property type="entry name" value="YjeQ_EngC"/>
    <property type="match status" value="1"/>
</dbReference>
<comment type="similarity">
    <text evidence="10">Belongs to the TRAFAC class YlqF/YawG GTPase family. RsgA subfamily.</text>
</comment>
<dbReference type="GO" id="GO:0005737">
    <property type="term" value="C:cytoplasm"/>
    <property type="evidence" value="ECO:0007669"/>
    <property type="project" value="UniProtKB-SubCell"/>
</dbReference>
<evidence type="ECO:0000256" key="1">
    <source>
        <dbReference type="ARBA" id="ARBA00022490"/>
    </source>
</evidence>
<accession>A0A0R2JUL3</accession>
<dbReference type="GO" id="GO:0005525">
    <property type="term" value="F:GTP binding"/>
    <property type="evidence" value="ECO:0007669"/>
    <property type="project" value="UniProtKB-UniRule"/>
</dbReference>
<dbReference type="Pfam" id="PF16745">
    <property type="entry name" value="RsgA_N"/>
    <property type="match status" value="1"/>
</dbReference>
<dbReference type="AlphaFoldDB" id="A0A0R2JUL3"/>
<dbReference type="SUPFAM" id="SSF52540">
    <property type="entry name" value="P-loop containing nucleoside triphosphate hydrolases"/>
    <property type="match status" value="1"/>
</dbReference>
<name>A0A0R2JUL3_9LACO</name>
<dbReference type="EC" id="3.6.1.-" evidence="10"/>
<organism evidence="13 14">
    <name type="scientific">Fructilactobacillus lindneri DSM 20690 = JCM 11027</name>
    <dbReference type="NCBI Taxonomy" id="1122148"/>
    <lineage>
        <taxon>Bacteria</taxon>
        <taxon>Bacillati</taxon>
        <taxon>Bacillota</taxon>
        <taxon>Bacilli</taxon>
        <taxon>Lactobacillales</taxon>
        <taxon>Lactobacillaceae</taxon>
        <taxon>Fructilactobacillus</taxon>
    </lineage>
</organism>
<dbReference type="GO" id="GO:0003924">
    <property type="term" value="F:GTPase activity"/>
    <property type="evidence" value="ECO:0007669"/>
    <property type="project" value="UniProtKB-UniRule"/>
</dbReference>
<keyword evidence="4 10" id="KW-0699">rRNA-binding</keyword>
<sequence length="302" mass="34096">MDSVREGKIYQSLSGFYDVYSDGKIFRTRARGNFRKLQIKPLVGDKVKFDITNENEGYILEIMPRFNVLVRPPISNTNQAIVVVSAVQPDFSTRLLDKELVALEQEKIVPLIYFTKTDLLDEGQLINFKKIASDYEQKVGYKVILPSTDGHQLKKIFESLKGKQTVVLGQTGAGKSTLLNKIDSNLNLKTGEVSKALSRGKHTTRKVSLLNINDGLVADTPGFSTFDANDLKANELKNYYPDFEKVADNCKFRECLHINEPGCAVKMGVKNGTILASRYENYLKQYEVVKNQKPIYNKKRGK</sequence>
<dbReference type="InterPro" id="IPR027417">
    <property type="entry name" value="P-loop_NTPase"/>
</dbReference>
<keyword evidence="6 10" id="KW-0378">Hydrolase</keyword>
<evidence type="ECO:0000256" key="10">
    <source>
        <dbReference type="HAMAP-Rule" id="MF_01820"/>
    </source>
</evidence>
<dbReference type="InterPro" id="IPR030378">
    <property type="entry name" value="G_CP_dom"/>
</dbReference>
<reference evidence="13 14" key="1">
    <citation type="journal article" date="2015" name="Genome Announc.">
        <title>Expanding the biotechnology potential of lactobacilli through comparative genomics of 213 strains and associated genera.</title>
        <authorList>
            <person name="Sun Z."/>
            <person name="Harris H.M."/>
            <person name="McCann A."/>
            <person name="Guo C."/>
            <person name="Argimon S."/>
            <person name="Zhang W."/>
            <person name="Yang X."/>
            <person name="Jeffery I.B."/>
            <person name="Cooney J.C."/>
            <person name="Kagawa T.F."/>
            <person name="Liu W."/>
            <person name="Song Y."/>
            <person name="Salvetti E."/>
            <person name="Wrobel A."/>
            <person name="Rasinkangas P."/>
            <person name="Parkhill J."/>
            <person name="Rea M.C."/>
            <person name="O'Sullivan O."/>
            <person name="Ritari J."/>
            <person name="Douillard F.P."/>
            <person name="Paul Ross R."/>
            <person name="Yang R."/>
            <person name="Briner A.E."/>
            <person name="Felis G.E."/>
            <person name="de Vos W.M."/>
            <person name="Barrangou R."/>
            <person name="Klaenhammer T.R."/>
            <person name="Caufield P.W."/>
            <person name="Cui Y."/>
            <person name="Zhang H."/>
            <person name="O'Toole P.W."/>
        </authorList>
    </citation>
    <scope>NUCLEOTIDE SEQUENCE [LARGE SCALE GENOMIC DNA]</scope>
    <source>
        <strain evidence="13 14">DSM 20690</strain>
    </source>
</reference>
<feature type="binding site" evidence="10">
    <location>
        <begin position="115"/>
        <end position="118"/>
    </location>
    <ligand>
        <name>GTP</name>
        <dbReference type="ChEBI" id="CHEBI:37565"/>
    </ligand>
</feature>
<dbReference type="PATRIC" id="fig|1122148.6.peg.469"/>
<dbReference type="Proteomes" id="UP000051565">
    <property type="component" value="Unassembled WGS sequence"/>
</dbReference>
<dbReference type="Gene3D" id="3.40.50.300">
    <property type="entry name" value="P-loop containing nucleotide triphosphate hydrolases"/>
    <property type="match status" value="1"/>
</dbReference>
<protein>
    <recommendedName>
        <fullName evidence="10">Small ribosomal subunit biogenesis GTPase RsgA</fullName>
        <ecNumber evidence="10">3.6.1.-</ecNumber>
    </recommendedName>
</protein>
<dbReference type="HAMAP" id="MF_01820">
    <property type="entry name" value="GTPase_RsgA"/>
    <property type="match status" value="1"/>
</dbReference>
<evidence type="ECO:0000259" key="12">
    <source>
        <dbReference type="PROSITE" id="PS51721"/>
    </source>
</evidence>
<dbReference type="InterPro" id="IPR031944">
    <property type="entry name" value="RsgA_N"/>
</dbReference>
<dbReference type="InterPro" id="IPR010914">
    <property type="entry name" value="RsgA_GTPase_dom"/>
</dbReference>
<dbReference type="PROSITE" id="PS51721">
    <property type="entry name" value="G_CP"/>
    <property type="match status" value="1"/>
</dbReference>
<evidence type="ECO:0000256" key="7">
    <source>
        <dbReference type="ARBA" id="ARBA00022833"/>
    </source>
</evidence>
<evidence type="ECO:0000256" key="8">
    <source>
        <dbReference type="ARBA" id="ARBA00022884"/>
    </source>
</evidence>
<dbReference type="InterPro" id="IPR012340">
    <property type="entry name" value="NA-bd_OB-fold"/>
</dbReference>
<evidence type="ECO:0000256" key="4">
    <source>
        <dbReference type="ARBA" id="ARBA00022730"/>
    </source>
</evidence>
<evidence type="ECO:0000256" key="6">
    <source>
        <dbReference type="ARBA" id="ARBA00022801"/>
    </source>
</evidence>
<dbReference type="GO" id="GO:0046872">
    <property type="term" value="F:metal ion binding"/>
    <property type="evidence" value="ECO:0007669"/>
    <property type="project" value="UniProtKB-KW"/>
</dbReference>
<feature type="domain" description="CP-type G" evidence="12">
    <location>
        <begin position="66"/>
        <end position="226"/>
    </location>
</feature>
<evidence type="ECO:0000256" key="9">
    <source>
        <dbReference type="ARBA" id="ARBA00023134"/>
    </source>
</evidence>
<keyword evidence="1 10" id="KW-0963">Cytoplasm</keyword>
<dbReference type="PANTHER" id="PTHR32120:SF11">
    <property type="entry name" value="SMALL RIBOSOMAL SUBUNIT BIOGENESIS GTPASE RSGA 1, MITOCHONDRIAL-RELATED"/>
    <property type="match status" value="1"/>
</dbReference>
<keyword evidence="14" id="KW-1185">Reference proteome</keyword>
<dbReference type="NCBIfam" id="TIGR00157">
    <property type="entry name" value="ribosome small subunit-dependent GTPase A"/>
    <property type="match status" value="1"/>
</dbReference>
<dbReference type="EMBL" id="JQBT01000032">
    <property type="protein sequence ID" value="KRN79045.1"/>
    <property type="molecule type" value="Genomic_DNA"/>
</dbReference>
<dbReference type="Pfam" id="PF03193">
    <property type="entry name" value="RsgA_GTPase"/>
    <property type="match status" value="1"/>
</dbReference>
<feature type="binding site" evidence="10">
    <location>
        <begin position="169"/>
        <end position="177"/>
    </location>
    <ligand>
        <name>GTP</name>
        <dbReference type="ChEBI" id="CHEBI:37565"/>
    </ligand>
</feature>
<dbReference type="GO" id="GO:0019843">
    <property type="term" value="F:rRNA binding"/>
    <property type="evidence" value="ECO:0007669"/>
    <property type="project" value="UniProtKB-KW"/>
</dbReference>
<keyword evidence="2 10" id="KW-0690">Ribosome biogenesis</keyword>
<feature type="binding site" evidence="10">
    <location>
        <position position="255"/>
    </location>
    <ligand>
        <name>Zn(2+)</name>
        <dbReference type="ChEBI" id="CHEBI:29105"/>
    </ligand>
</feature>
<proteinExistence type="inferred from homology"/>
<dbReference type="InterPro" id="IPR004881">
    <property type="entry name" value="Ribosome_biogen_GTPase_RsgA"/>
</dbReference>
<feature type="binding site" evidence="10">
    <location>
        <position position="257"/>
    </location>
    <ligand>
        <name>Zn(2+)</name>
        <dbReference type="ChEBI" id="CHEBI:29105"/>
    </ligand>
</feature>
<keyword evidence="8 10" id="KW-0694">RNA-binding</keyword>
<feature type="binding site" evidence="10">
    <location>
        <position position="250"/>
    </location>
    <ligand>
        <name>Zn(2+)</name>
        <dbReference type="ChEBI" id="CHEBI:29105"/>
    </ligand>
</feature>
<comment type="function">
    <text evidence="10">One of several proteins that assist in the late maturation steps of the functional core of the 30S ribosomal subunit. Helps release RbfA from mature subunits. May play a role in the assembly of ribosomal proteins into the subunit. Circularly permuted GTPase that catalyzes slow GTP hydrolysis, GTPase activity is stimulated by the 30S ribosomal subunit.</text>
</comment>
<evidence type="ECO:0000256" key="2">
    <source>
        <dbReference type="ARBA" id="ARBA00022517"/>
    </source>
</evidence>
<keyword evidence="7 10" id="KW-0862">Zinc</keyword>
<evidence type="ECO:0000313" key="14">
    <source>
        <dbReference type="Proteomes" id="UP000051565"/>
    </source>
</evidence>
<comment type="caution">
    <text evidence="13">The sequence shown here is derived from an EMBL/GenBank/DDBJ whole genome shotgun (WGS) entry which is preliminary data.</text>
</comment>
<dbReference type="SUPFAM" id="SSF50249">
    <property type="entry name" value="Nucleic acid-binding proteins"/>
    <property type="match status" value="1"/>
</dbReference>
<comment type="cofactor">
    <cofactor evidence="10">
        <name>Zn(2+)</name>
        <dbReference type="ChEBI" id="CHEBI:29105"/>
    </cofactor>
    <text evidence="10">Binds 1 zinc ion per subunit.</text>
</comment>
<evidence type="ECO:0000259" key="11">
    <source>
        <dbReference type="PROSITE" id="PS50936"/>
    </source>
</evidence>
<dbReference type="STRING" id="53444.AYR59_05695"/>
<evidence type="ECO:0000313" key="13">
    <source>
        <dbReference type="EMBL" id="KRN79045.1"/>
    </source>
</evidence>
<keyword evidence="9 10" id="KW-0342">GTP-binding</keyword>
<keyword evidence="5 10" id="KW-0547">Nucleotide-binding</keyword>
<dbReference type="PANTHER" id="PTHR32120">
    <property type="entry name" value="SMALL RIBOSOMAL SUBUNIT BIOGENESIS GTPASE RSGA"/>
    <property type="match status" value="1"/>
</dbReference>
<dbReference type="GO" id="GO:0042274">
    <property type="term" value="P:ribosomal small subunit biogenesis"/>
    <property type="evidence" value="ECO:0007669"/>
    <property type="project" value="UniProtKB-UniRule"/>
</dbReference>
<gene>
    <name evidence="10" type="primary">rsgA</name>
    <name evidence="13" type="ORF">IV52_GL000450</name>
</gene>
<evidence type="ECO:0000256" key="5">
    <source>
        <dbReference type="ARBA" id="ARBA00022741"/>
    </source>
</evidence>
<comment type="subunit">
    <text evidence="10">Monomer. Associates with 30S ribosomal subunit, binds 16S rRNA.</text>
</comment>
<dbReference type="CDD" id="cd04466">
    <property type="entry name" value="S1_YloQ_GTPase"/>
    <property type="match status" value="1"/>
</dbReference>
<dbReference type="Gene3D" id="2.40.50.140">
    <property type="entry name" value="Nucleic acid-binding proteins"/>
    <property type="match status" value="1"/>
</dbReference>
<dbReference type="Gene3D" id="1.10.40.50">
    <property type="entry name" value="Probable gtpase engc, domain 3"/>
    <property type="match status" value="1"/>
</dbReference>
<dbReference type="PROSITE" id="PS50936">
    <property type="entry name" value="ENGC_GTPASE"/>
    <property type="match status" value="1"/>
</dbReference>
<comment type="subcellular location">
    <subcellularLocation>
        <location evidence="10">Cytoplasm</location>
    </subcellularLocation>
</comment>
<feature type="domain" description="EngC GTPase" evidence="11">
    <location>
        <begin position="75"/>
        <end position="224"/>
    </location>
</feature>
<feature type="binding site" evidence="10">
    <location>
        <position position="263"/>
    </location>
    <ligand>
        <name>Zn(2+)</name>
        <dbReference type="ChEBI" id="CHEBI:29105"/>
    </ligand>
</feature>